<comment type="subcellular location">
    <subcellularLocation>
        <location evidence="9">Cell membrane</location>
        <topology evidence="9">Multi-pass membrane protein</topology>
    </subcellularLocation>
</comment>
<evidence type="ECO:0000256" key="12">
    <source>
        <dbReference type="SAM" id="MobiDB-lite"/>
    </source>
</evidence>
<dbReference type="HAMAP" id="MF_00161">
    <property type="entry name" value="LspA"/>
    <property type="match status" value="1"/>
</dbReference>
<feature type="region of interest" description="Disordered" evidence="12">
    <location>
        <begin position="1"/>
        <end position="28"/>
    </location>
</feature>
<organism evidence="13 14">
    <name type="scientific">Pedococcus aerophilus</name>
    <dbReference type="NCBI Taxonomy" id="436356"/>
    <lineage>
        <taxon>Bacteria</taxon>
        <taxon>Bacillati</taxon>
        <taxon>Actinomycetota</taxon>
        <taxon>Actinomycetes</taxon>
        <taxon>Micrococcales</taxon>
        <taxon>Intrasporangiaceae</taxon>
        <taxon>Pedococcus</taxon>
    </lineage>
</organism>
<protein>
    <recommendedName>
        <fullName evidence="9">Lipoprotein signal peptidase</fullName>
        <ecNumber evidence="9">3.4.23.36</ecNumber>
    </recommendedName>
    <alternativeName>
        <fullName evidence="9">Prolipoprotein signal peptidase</fullName>
    </alternativeName>
    <alternativeName>
        <fullName evidence="9">Signal peptidase II</fullName>
        <shortName evidence="9">SPase II</shortName>
    </alternativeName>
</protein>
<evidence type="ECO:0000256" key="9">
    <source>
        <dbReference type="HAMAP-Rule" id="MF_00161"/>
    </source>
</evidence>
<evidence type="ECO:0000256" key="7">
    <source>
        <dbReference type="ARBA" id="ARBA00022989"/>
    </source>
</evidence>
<evidence type="ECO:0000256" key="1">
    <source>
        <dbReference type="ARBA" id="ARBA00006139"/>
    </source>
</evidence>
<dbReference type="PROSITE" id="PS00855">
    <property type="entry name" value="SPASE_II"/>
    <property type="match status" value="1"/>
</dbReference>
<evidence type="ECO:0000256" key="8">
    <source>
        <dbReference type="ARBA" id="ARBA00023136"/>
    </source>
</evidence>
<feature type="transmembrane region" description="Helical" evidence="9">
    <location>
        <begin position="83"/>
        <end position="106"/>
    </location>
</feature>
<dbReference type="Pfam" id="PF01252">
    <property type="entry name" value="Peptidase_A8"/>
    <property type="match status" value="1"/>
</dbReference>
<feature type="transmembrane region" description="Helical" evidence="9">
    <location>
        <begin position="154"/>
        <end position="179"/>
    </location>
</feature>
<sequence>MQDEAGAPLTAADESTPTPTSKQTAAPHPDRRGLFRLLAVTAVVVYAADQLTKIWALQSLTPGEPVAMIGEFIRLNLIRNPGAAFSIANSATWVLTLIAFGVLVFIIRTARRIGSRGWAWALGLLLGGSVGNLTDRMTREPGPGRGHVVDFIDYFGLFIGNVADIAIVSAAVLIGILALRGIGVDGERPGRHEAGHDTNHDTNHDTSHDTNDDTKHPTHHERGHAAGQDTPHA</sequence>
<evidence type="ECO:0000256" key="6">
    <source>
        <dbReference type="ARBA" id="ARBA00022801"/>
    </source>
</evidence>
<accession>A0ABP6GVN9</accession>
<dbReference type="EMBL" id="BAAARN010000001">
    <property type="protein sequence ID" value="GAA2732161.1"/>
    <property type="molecule type" value="Genomic_DNA"/>
</dbReference>
<name>A0ABP6GVN9_9MICO</name>
<feature type="active site" evidence="9">
    <location>
        <position position="150"/>
    </location>
</feature>
<comment type="catalytic activity">
    <reaction evidence="9 10">
        <text>Release of signal peptides from bacterial membrane prolipoproteins. Hydrolyzes -Xaa-Yaa-Zaa-|-(S,diacylglyceryl)Cys-, in which Xaa is hydrophobic (preferably Leu), and Yaa (Ala or Ser) and Zaa (Gly or Ala) have small, neutral side chains.</text>
        <dbReference type="EC" id="3.4.23.36"/>
    </reaction>
</comment>
<comment type="caution">
    <text evidence="9">Lacks conserved residue(s) required for the propagation of feature annotation.</text>
</comment>
<proteinExistence type="inferred from homology"/>
<feature type="active site" evidence="9">
    <location>
        <position position="164"/>
    </location>
</feature>
<keyword evidence="5 9" id="KW-0064">Aspartyl protease</keyword>
<reference evidence="14" key="1">
    <citation type="journal article" date="2019" name="Int. J. Syst. Evol. Microbiol.">
        <title>The Global Catalogue of Microorganisms (GCM) 10K type strain sequencing project: providing services to taxonomists for standard genome sequencing and annotation.</title>
        <authorList>
            <consortium name="The Broad Institute Genomics Platform"/>
            <consortium name="The Broad Institute Genome Sequencing Center for Infectious Disease"/>
            <person name="Wu L."/>
            <person name="Ma J."/>
        </authorList>
    </citation>
    <scope>NUCLEOTIDE SEQUENCE [LARGE SCALE GENOMIC DNA]</scope>
    <source>
        <strain evidence="14">JCM 16378</strain>
    </source>
</reference>
<evidence type="ECO:0000256" key="11">
    <source>
        <dbReference type="RuleBase" id="RU004181"/>
    </source>
</evidence>
<dbReference type="InterPro" id="IPR001872">
    <property type="entry name" value="Peptidase_A8"/>
</dbReference>
<dbReference type="EC" id="3.4.23.36" evidence="9"/>
<keyword evidence="2 9" id="KW-1003">Cell membrane</keyword>
<feature type="region of interest" description="Disordered" evidence="12">
    <location>
        <begin position="187"/>
        <end position="233"/>
    </location>
</feature>
<dbReference type="PANTHER" id="PTHR33695:SF1">
    <property type="entry name" value="LIPOPROTEIN SIGNAL PEPTIDASE"/>
    <property type="match status" value="1"/>
</dbReference>
<keyword evidence="3 9" id="KW-0645">Protease</keyword>
<evidence type="ECO:0000256" key="3">
    <source>
        <dbReference type="ARBA" id="ARBA00022670"/>
    </source>
</evidence>
<feature type="transmembrane region" description="Helical" evidence="9">
    <location>
        <begin position="118"/>
        <end position="134"/>
    </location>
</feature>
<keyword evidence="4 9" id="KW-0812">Transmembrane</keyword>
<gene>
    <name evidence="9 13" type="primary">lspA</name>
    <name evidence="13" type="ORF">GCM10009867_07450</name>
</gene>
<feature type="compositionally biased region" description="Polar residues" evidence="12">
    <location>
        <begin position="13"/>
        <end position="24"/>
    </location>
</feature>
<keyword evidence="6 9" id="KW-0378">Hydrolase</keyword>
<evidence type="ECO:0000256" key="2">
    <source>
        <dbReference type="ARBA" id="ARBA00022475"/>
    </source>
</evidence>
<evidence type="ECO:0000256" key="5">
    <source>
        <dbReference type="ARBA" id="ARBA00022750"/>
    </source>
</evidence>
<keyword evidence="7 9" id="KW-1133">Transmembrane helix</keyword>
<evidence type="ECO:0000256" key="10">
    <source>
        <dbReference type="RuleBase" id="RU000594"/>
    </source>
</evidence>
<keyword evidence="8 9" id="KW-0472">Membrane</keyword>
<comment type="similarity">
    <text evidence="1 9 11">Belongs to the peptidase A8 family.</text>
</comment>
<dbReference type="Proteomes" id="UP001501326">
    <property type="component" value="Unassembled WGS sequence"/>
</dbReference>
<evidence type="ECO:0000313" key="13">
    <source>
        <dbReference type="EMBL" id="GAA2732161.1"/>
    </source>
</evidence>
<comment type="caution">
    <text evidence="13">The sequence shown here is derived from an EMBL/GenBank/DDBJ whole genome shotgun (WGS) entry which is preliminary data.</text>
</comment>
<dbReference type="PRINTS" id="PR00781">
    <property type="entry name" value="LIPOSIGPTASE"/>
</dbReference>
<evidence type="ECO:0000313" key="14">
    <source>
        <dbReference type="Proteomes" id="UP001501326"/>
    </source>
</evidence>
<comment type="function">
    <text evidence="9 10">This protein specifically catalyzes the removal of signal peptides from prolipoproteins.</text>
</comment>
<evidence type="ECO:0000256" key="4">
    <source>
        <dbReference type="ARBA" id="ARBA00022692"/>
    </source>
</evidence>
<feature type="compositionally biased region" description="Basic and acidic residues" evidence="12">
    <location>
        <begin position="187"/>
        <end position="216"/>
    </location>
</feature>
<comment type="pathway">
    <text evidence="9">Protein modification; lipoprotein biosynthesis (signal peptide cleavage).</text>
</comment>
<dbReference type="RefSeq" id="WP_344190368.1">
    <property type="nucleotide sequence ID" value="NZ_BAAARN010000001.1"/>
</dbReference>
<keyword evidence="14" id="KW-1185">Reference proteome</keyword>
<dbReference type="PANTHER" id="PTHR33695">
    <property type="entry name" value="LIPOPROTEIN SIGNAL PEPTIDASE"/>
    <property type="match status" value="1"/>
</dbReference>
<dbReference type="NCBIfam" id="TIGR00077">
    <property type="entry name" value="lspA"/>
    <property type="match status" value="1"/>
</dbReference>